<gene>
    <name evidence="3" type="ORF">KGD84_17295</name>
</gene>
<organism evidence="3 4">
    <name type="scientific">Nocardiopsis changdeensis</name>
    <dbReference type="NCBI Taxonomy" id="2831969"/>
    <lineage>
        <taxon>Bacteria</taxon>
        <taxon>Bacillati</taxon>
        <taxon>Actinomycetota</taxon>
        <taxon>Actinomycetes</taxon>
        <taxon>Streptosporangiales</taxon>
        <taxon>Nocardiopsidaceae</taxon>
        <taxon>Nocardiopsis</taxon>
    </lineage>
</organism>
<feature type="region of interest" description="Disordered" evidence="1">
    <location>
        <begin position="54"/>
        <end position="234"/>
    </location>
</feature>
<evidence type="ECO:0000256" key="1">
    <source>
        <dbReference type="SAM" id="MobiDB-lite"/>
    </source>
</evidence>
<keyword evidence="2" id="KW-1133">Transmembrane helix</keyword>
<feature type="compositionally biased region" description="Polar residues" evidence="1">
    <location>
        <begin position="114"/>
        <end position="135"/>
    </location>
</feature>
<feature type="transmembrane region" description="Helical" evidence="2">
    <location>
        <begin position="314"/>
        <end position="337"/>
    </location>
</feature>
<feature type="transmembrane region" description="Helical" evidence="2">
    <location>
        <begin position="280"/>
        <end position="302"/>
    </location>
</feature>
<feature type="compositionally biased region" description="Low complexity" evidence="1">
    <location>
        <begin position="219"/>
        <end position="231"/>
    </location>
</feature>
<evidence type="ECO:0000313" key="3">
    <source>
        <dbReference type="EMBL" id="QUX20285.1"/>
    </source>
</evidence>
<accession>A0ABX8BDG3</accession>
<sequence length="378" mass="39183">MAPTTTPPSDDVALAEIREFEYRLGELPGRNQLMSEFGWGASRSTRLLGLYKEQREDRSGWGRSDYPGPGPVDGLEESVRSETDQDGGPQSGPVGDGVPVRPEESADPVRPVRSSRSTEAPVQSPTVRTGQPSPDRSSQSGSGRAAAPEGQSGSGPVRQSGQVTDQTGAVRPTPQSEEAAPVQPQQTAPVARVQADAPPVHQTAPTPDRTDQTTGDSEQTTAGQTGPQTGGSDRQPYGLIAATLAISLSAFTAVWGGWVGLGRMVGFGPVNLLPGIGDGLVVDLAITLPIGIEAYAAAALWVAVGGLVHGRGRWFAGVSAGAALGLGAFGQAVYHLLEAQGHHAAPDWVVVFVSILPVVVLGAAGVLLHLVLEERKSR</sequence>
<reference evidence="3 4" key="1">
    <citation type="submission" date="2021-05" db="EMBL/GenBank/DDBJ databases">
        <title>Direct Submission.</title>
        <authorList>
            <person name="Li K."/>
            <person name="Gao J."/>
        </authorList>
    </citation>
    <scope>NUCLEOTIDE SEQUENCE [LARGE SCALE GENOMIC DNA]</scope>
    <source>
        <strain evidence="3 4">Mg02</strain>
    </source>
</reference>
<keyword evidence="4" id="KW-1185">Reference proteome</keyword>
<feature type="compositionally biased region" description="Low complexity" evidence="1">
    <location>
        <begin position="136"/>
        <end position="147"/>
    </location>
</feature>
<feature type="transmembrane region" description="Helical" evidence="2">
    <location>
        <begin position="349"/>
        <end position="372"/>
    </location>
</feature>
<evidence type="ECO:0000256" key="2">
    <source>
        <dbReference type="SAM" id="Phobius"/>
    </source>
</evidence>
<keyword evidence="2" id="KW-0472">Membrane</keyword>
<dbReference type="RefSeq" id="WP_220561480.1">
    <property type="nucleotide sequence ID" value="NZ_CP074133.1"/>
</dbReference>
<feature type="transmembrane region" description="Helical" evidence="2">
    <location>
        <begin position="237"/>
        <end position="260"/>
    </location>
</feature>
<dbReference type="EMBL" id="CP074133">
    <property type="protein sequence ID" value="QUX20285.1"/>
    <property type="molecule type" value="Genomic_DNA"/>
</dbReference>
<evidence type="ECO:0008006" key="5">
    <source>
        <dbReference type="Google" id="ProtNLM"/>
    </source>
</evidence>
<feature type="compositionally biased region" description="Polar residues" evidence="1">
    <location>
        <begin position="157"/>
        <end position="167"/>
    </location>
</feature>
<dbReference type="Proteomes" id="UP000676079">
    <property type="component" value="Chromosome"/>
</dbReference>
<keyword evidence="2" id="KW-0812">Transmembrane</keyword>
<evidence type="ECO:0000313" key="4">
    <source>
        <dbReference type="Proteomes" id="UP000676079"/>
    </source>
</evidence>
<protein>
    <recommendedName>
        <fullName evidence="5">ABC transporter permease</fullName>
    </recommendedName>
</protein>
<name>A0ABX8BDG3_9ACTN</name>
<proteinExistence type="predicted"/>